<name>A0A3A6QIX0_9VIBR</name>
<protein>
    <recommendedName>
        <fullName evidence="3">Leucine-rich repeat domain-containing protein</fullName>
    </recommendedName>
</protein>
<dbReference type="SUPFAM" id="SSF52058">
    <property type="entry name" value="L domain-like"/>
    <property type="match status" value="1"/>
</dbReference>
<comment type="caution">
    <text evidence="1">The sequence shown here is derived from an EMBL/GenBank/DDBJ whole genome shotgun (WGS) entry which is preliminary data.</text>
</comment>
<dbReference type="OrthoDB" id="1110367at2"/>
<accession>A0A3A6QIX0</accession>
<dbReference type="Gene3D" id="3.80.10.10">
    <property type="entry name" value="Ribonuclease Inhibitor"/>
    <property type="match status" value="1"/>
</dbReference>
<dbReference type="AlphaFoldDB" id="A0A3A6QIX0"/>
<dbReference type="InterPro" id="IPR032675">
    <property type="entry name" value="LRR_dom_sf"/>
</dbReference>
<sequence>MHHSLFISLIGLLLSGIARAQPIQYPFSQMEAIGCKIKKSASGTLVDCSFVQLDQDDYLLFKQFEHLVQLDLSNTATTDENLTTMGVLSKVSWLNLSNTQVDRLNISNYPKLTKLQINNMLNPIDLSYLFKQLSSLTLEILELEQNDIHEIDLRGIQAKYISLYNNPLDGNVNVSNLTVTEGLNLIQNKRVSWNISGLERLKKLYLSYNQHLAEITLNGLPNLEYLDIAYNPNLTRVLTNQCVDDMVVYHQYSDELTEIVSLIKSYQFGYSTEVPRLL</sequence>
<reference evidence="1 2" key="1">
    <citation type="submission" date="2018-08" db="EMBL/GenBank/DDBJ databases">
        <title>Vibrio isolated from the Eastern China Marginal Seas.</title>
        <authorList>
            <person name="Li Y."/>
        </authorList>
    </citation>
    <scope>NUCLEOTIDE SEQUENCE [LARGE SCALE GENOMIC DNA]</scope>
    <source>
        <strain evidence="1 2">BEI233</strain>
    </source>
</reference>
<evidence type="ECO:0000313" key="2">
    <source>
        <dbReference type="Proteomes" id="UP000273252"/>
    </source>
</evidence>
<keyword evidence="2" id="KW-1185">Reference proteome</keyword>
<organism evidence="1 2">
    <name type="scientific">Vibrio sinensis</name>
    <dbReference type="NCBI Taxonomy" id="2302434"/>
    <lineage>
        <taxon>Bacteria</taxon>
        <taxon>Pseudomonadati</taxon>
        <taxon>Pseudomonadota</taxon>
        <taxon>Gammaproteobacteria</taxon>
        <taxon>Vibrionales</taxon>
        <taxon>Vibrionaceae</taxon>
        <taxon>Vibrio</taxon>
    </lineage>
</organism>
<gene>
    <name evidence="1" type="ORF">DZ860_14110</name>
</gene>
<evidence type="ECO:0000313" key="1">
    <source>
        <dbReference type="EMBL" id="RJX70019.1"/>
    </source>
</evidence>
<dbReference type="Proteomes" id="UP000273252">
    <property type="component" value="Unassembled WGS sequence"/>
</dbReference>
<dbReference type="EMBL" id="QVMU01000013">
    <property type="protein sequence ID" value="RJX70019.1"/>
    <property type="molecule type" value="Genomic_DNA"/>
</dbReference>
<evidence type="ECO:0008006" key="3">
    <source>
        <dbReference type="Google" id="ProtNLM"/>
    </source>
</evidence>
<dbReference type="RefSeq" id="WP_120032349.1">
    <property type="nucleotide sequence ID" value="NZ_QVMU01000013.1"/>
</dbReference>
<proteinExistence type="predicted"/>